<dbReference type="PANTHER" id="PTHR35530:SF1">
    <property type="entry name" value="2-HYDROXYMUCONATE TAUTOMERASE"/>
    <property type="match status" value="1"/>
</dbReference>
<dbReference type="GO" id="GO:0016853">
    <property type="term" value="F:isomerase activity"/>
    <property type="evidence" value="ECO:0007669"/>
    <property type="project" value="UniProtKB-KW"/>
</dbReference>
<proteinExistence type="inferred from homology"/>
<evidence type="ECO:0000313" key="5">
    <source>
        <dbReference type="Proteomes" id="UP000180166"/>
    </source>
</evidence>
<accession>A0ABC8AUF4</accession>
<sequence length="140" mass="14960">MPKFGCMPFVRLTIADPDIAVDVRSALARDLSALLESGLGKEYEHTVVHIDLVPADRWYVAGVHPGEGTGAHLEVSITAGTNTPEEKAAFISDAHELLGRRLGVLPAAVYVALYELDGRSYGYNGITQAARKNLDPAGSD</sequence>
<dbReference type="PANTHER" id="PTHR35530">
    <property type="entry name" value="TAUTOMERASE-RELATED"/>
    <property type="match status" value="1"/>
</dbReference>
<dbReference type="EMBL" id="CP017839">
    <property type="protein sequence ID" value="APA97996.1"/>
    <property type="molecule type" value="Genomic_DNA"/>
</dbReference>
<protein>
    <submittedName>
        <fullName evidence="4">2-hydroxymuconate tautomerase</fullName>
        <ecNumber evidence="4">5.3.2.6</ecNumber>
    </submittedName>
</protein>
<gene>
    <name evidence="4" type="primary">praC</name>
    <name evidence="4" type="ORF">NS506_03947</name>
</gene>
<evidence type="ECO:0000259" key="3">
    <source>
        <dbReference type="Pfam" id="PF01361"/>
    </source>
</evidence>
<evidence type="ECO:0000256" key="2">
    <source>
        <dbReference type="ARBA" id="ARBA00023235"/>
    </source>
</evidence>
<feature type="domain" description="4-oxalocrotonate tautomerase-like" evidence="3">
    <location>
        <begin position="73"/>
        <end position="125"/>
    </location>
</feature>
<dbReference type="Pfam" id="PF01361">
    <property type="entry name" value="Tautomerase"/>
    <property type="match status" value="1"/>
</dbReference>
<dbReference type="Proteomes" id="UP000180166">
    <property type="component" value="Chromosome"/>
</dbReference>
<dbReference type="InterPro" id="IPR004370">
    <property type="entry name" value="4-OT-like_dom"/>
</dbReference>
<evidence type="ECO:0000256" key="1">
    <source>
        <dbReference type="ARBA" id="ARBA00006723"/>
    </source>
</evidence>
<name>A0ABC8AUF4_9NOCA</name>
<dbReference type="SUPFAM" id="SSF55331">
    <property type="entry name" value="Tautomerase/MIF"/>
    <property type="match status" value="1"/>
</dbReference>
<organism evidence="4 5">
    <name type="scientific">Nocardia seriolae</name>
    <dbReference type="NCBI Taxonomy" id="37332"/>
    <lineage>
        <taxon>Bacteria</taxon>
        <taxon>Bacillati</taxon>
        <taxon>Actinomycetota</taxon>
        <taxon>Actinomycetes</taxon>
        <taxon>Mycobacteriales</taxon>
        <taxon>Nocardiaceae</taxon>
        <taxon>Nocardia</taxon>
    </lineage>
</organism>
<keyword evidence="2 4" id="KW-0413">Isomerase</keyword>
<comment type="similarity">
    <text evidence="1">Belongs to the 4-oxalocrotonate tautomerase family.</text>
</comment>
<dbReference type="Gene3D" id="3.30.429.10">
    <property type="entry name" value="Macrophage Migration Inhibitory Factor"/>
    <property type="match status" value="2"/>
</dbReference>
<dbReference type="EC" id="5.3.2.6" evidence="4"/>
<dbReference type="AlphaFoldDB" id="A0ABC8AUF4"/>
<dbReference type="InterPro" id="IPR014347">
    <property type="entry name" value="Tautomerase/MIF_sf"/>
</dbReference>
<dbReference type="KEGG" id="nsr:NS506_03947"/>
<evidence type="ECO:0000313" key="4">
    <source>
        <dbReference type="EMBL" id="APA97996.1"/>
    </source>
</evidence>
<reference evidence="4 5" key="1">
    <citation type="submission" date="2016-10" db="EMBL/GenBank/DDBJ databases">
        <title>Genome sequence of Nocardia seriolae strain EM150506, isolated from Anguila japonica.</title>
        <authorList>
            <person name="Han H.-J."/>
        </authorList>
    </citation>
    <scope>NUCLEOTIDE SEQUENCE [LARGE SCALE GENOMIC DNA]</scope>
    <source>
        <strain evidence="4 5">EM150506</strain>
    </source>
</reference>